<dbReference type="PANTHER" id="PTHR21666:SF270">
    <property type="entry name" value="MUREIN HYDROLASE ACTIVATOR ENVC"/>
    <property type="match status" value="1"/>
</dbReference>
<reference evidence="6 7" key="1">
    <citation type="submission" date="2018-07" db="EMBL/GenBank/DDBJ databases">
        <title>Genomic Encyclopedia of Type Strains, Phase III (KMG-III): the genomes of soil and plant-associated and newly described type strains.</title>
        <authorList>
            <person name="Whitman W."/>
        </authorList>
    </citation>
    <scope>NUCLEOTIDE SEQUENCE [LARGE SCALE GENOMIC DNA]</scope>
    <source>
        <strain evidence="6 7">CECT 7506</strain>
    </source>
</reference>
<dbReference type="InterPro" id="IPR057309">
    <property type="entry name" value="PcsB_CC"/>
</dbReference>
<dbReference type="InterPro" id="IPR011055">
    <property type="entry name" value="Dup_hybrid_motif"/>
</dbReference>
<comment type="caution">
    <text evidence="6">The sequence shown here is derived from an EMBL/GenBank/DDBJ whole genome shotgun (WGS) entry which is preliminary data.</text>
</comment>
<proteinExistence type="predicted"/>
<dbReference type="EMBL" id="QPJD01000011">
    <property type="protein sequence ID" value="RCW44791.1"/>
    <property type="molecule type" value="Genomic_DNA"/>
</dbReference>
<accession>A0A368VU77</accession>
<organism evidence="6 7">
    <name type="scientific">Paenibacillus prosopidis</name>
    <dbReference type="NCBI Taxonomy" id="630520"/>
    <lineage>
        <taxon>Bacteria</taxon>
        <taxon>Bacillati</taxon>
        <taxon>Bacillota</taxon>
        <taxon>Bacilli</taxon>
        <taxon>Bacillales</taxon>
        <taxon>Paenibacillaceae</taxon>
        <taxon>Paenibacillus</taxon>
    </lineage>
</organism>
<feature type="coiled-coil region" evidence="2">
    <location>
        <begin position="30"/>
        <end position="78"/>
    </location>
</feature>
<evidence type="ECO:0000313" key="6">
    <source>
        <dbReference type="EMBL" id="RCW44791.1"/>
    </source>
</evidence>
<keyword evidence="7" id="KW-1185">Reference proteome</keyword>
<dbReference type="SUPFAM" id="SSF51261">
    <property type="entry name" value="Duplicated hybrid motif"/>
    <property type="match status" value="1"/>
</dbReference>
<evidence type="ECO:0000313" key="7">
    <source>
        <dbReference type="Proteomes" id="UP000252415"/>
    </source>
</evidence>
<keyword evidence="6" id="KW-0378">Hydrolase</keyword>
<dbReference type="Gene3D" id="2.70.70.10">
    <property type="entry name" value="Glucose Permease (Domain IIA)"/>
    <property type="match status" value="1"/>
</dbReference>
<feature type="chain" id="PRO_5038552864" evidence="3">
    <location>
        <begin position="20"/>
        <end position="419"/>
    </location>
</feature>
<evidence type="ECO:0000256" key="3">
    <source>
        <dbReference type="SAM" id="SignalP"/>
    </source>
</evidence>
<name>A0A368VU77_9BACL</name>
<feature type="domain" description="M23ase beta-sheet core" evidence="4">
    <location>
        <begin position="318"/>
        <end position="414"/>
    </location>
</feature>
<feature type="signal peptide" evidence="3">
    <location>
        <begin position="1"/>
        <end position="19"/>
    </location>
</feature>
<evidence type="ECO:0000256" key="2">
    <source>
        <dbReference type="SAM" id="Coils"/>
    </source>
</evidence>
<protein>
    <submittedName>
        <fullName evidence="6">Murein DD-endopeptidase MepM/ murein hydrolase activator NlpD</fullName>
    </submittedName>
</protein>
<evidence type="ECO:0000256" key="1">
    <source>
        <dbReference type="ARBA" id="ARBA00022729"/>
    </source>
</evidence>
<dbReference type="CDD" id="cd12797">
    <property type="entry name" value="M23_peptidase"/>
    <property type="match status" value="1"/>
</dbReference>
<dbReference type="InterPro" id="IPR050570">
    <property type="entry name" value="Cell_wall_metabolism_enzyme"/>
</dbReference>
<feature type="coiled-coil region" evidence="2">
    <location>
        <begin position="181"/>
        <end position="278"/>
    </location>
</feature>
<feature type="domain" description="Peptidoglycan hydrolase PcsB coiled-coil" evidence="5">
    <location>
        <begin position="122"/>
        <end position="192"/>
    </location>
</feature>
<dbReference type="PANTHER" id="PTHR21666">
    <property type="entry name" value="PEPTIDASE-RELATED"/>
    <property type="match status" value="1"/>
</dbReference>
<sequence length="419" mass="46953">MKMRKWVGLIAVMMVTVFALQPIGGEAASLSDIKKQLDAAKQEMKEIERKAANAERQAAKAQQQAANAKHDKVDIEGKKTEALNSINNILAEIDNVVLTKTKTLAQRDAKEEELLQTGLELEQAEERVKTRNKLLQSRMRLMYTNGFVSYMDVLLSATSFTDFIDRFDALQSILAQDRDILEEQRKEQELVALKKAEVEKQFAEVTKIYEKLELYEAHLAKKEEEKQLMIASYNSNIQQLDHKLEEIDSELEQLEDISEEQEALLMALAAKVSKLNAEKNRIQNPYSGGRLGMPIKDSYRVTSNFGTRIHPITGKRHTHTGIDFAAPQGTDIYAAEDGVVIVAQSWSGYGNCVIIDHGNGLWTLYGHIRNGGIKVDKGETVKKGQKIAEVGSTGNSTGPHLHFEVRKNETPVNPSSYLK</sequence>
<dbReference type="GO" id="GO:0004222">
    <property type="term" value="F:metalloendopeptidase activity"/>
    <property type="evidence" value="ECO:0007669"/>
    <property type="project" value="TreeGrafter"/>
</dbReference>
<dbReference type="Gene3D" id="6.10.250.3150">
    <property type="match status" value="1"/>
</dbReference>
<dbReference type="InterPro" id="IPR016047">
    <property type="entry name" value="M23ase_b-sheet_dom"/>
</dbReference>
<keyword evidence="1 3" id="KW-0732">Signal</keyword>
<dbReference type="Proteomes" id="UP000252415">
    <property type="component" value="Unassembled WGS sequence"/>
</dbReference>
<gene>
    <name evidence="6" type="ORF">DFP97_11116</name>
</gene>
<dbReference type="FunFam" id="2.70.70.10:FF:000006">
    <property type="entry name" value="M23 family peptidase"/>
    <property type="match status" value="1"/>
</dbReference>
<dbReference type="Pfam" id="PF01551">
    <property type="entry name" value="Peptidase_M23"/>
    <property type="match status" value="1"/>
</dbReference>
<evidence type="ECO:0000259" key="5">
    <source>
        <dbReference type="Pfam" id="PF24568"/>
    </source>
</evidence>
<dbReference type="Pfam" id="PF24568">
    <property type="entry name" value="CC_PcsB"/>
    <property type="match status" value="1"/>
</dbReference>
<dbReference type="AlphaFoldDB" id="A0A368VU77"/>
<keyword evidence="2" id="KW-0175">Coiled coil</keyword>
<evidence type="ECO:0000259" key="4">
    <source>
        <dbReference type="Pfam" id="PF01551"/>
    </source>
</evidence>